<accession>A0A0C2BP65</accession>
<gene>
    <name evidence="1" type="ORF">TSA66_01680</name>
</gene>
<comment type="caution">
    <text evidence="1">The sequence shown here is derived from an EMBL/GenBank/DDBJ whole genome shotgun (WGS) entry which is preliminary data.</text>
</comment>
<reference evidence="1 2" key="1">
    <citation type="submission" date="2014-12" db="EMBL/GenBank/DDBJ databases">
        <title>Denitrispirillum autotrophicum gen. nov., sp. nov., Denitrifying, Facultatively Autotrophic Bacteria Isolated from Rice Paddy Soil.</title>
        <authorList>
            <person name="Ishii S."/>
            <person name="Ashida N."/>
            <person name="Ohno H."/>
            <person name="Otsuka S."/>
            <person name="Yokota A."/>
            <person name="Senoo K."/>
        </authorList>
    </citation>
    <scope>NUCLEOTIDE SEQUENCE [LARGE SCALE GENOMIC DNA]</scope>
    <source>
        <strain evidence="1 2">TSA66</strain>
    </source>
</reference>
<evidence type="ECO:0000313" key="2">
    <source>
        <dbReference type="Proteomes" id="UP000031572"/>
    </source>
</evidence>
<sequence length="83" mass="9261">MMDKAPQSLVGEMSIMDKSGHKELKWNTDKLEEIAVAKDTFDNLVKRGYTGFGSKTKAEAKHTLKEFDPTMEEVVMVPRTVGG</sequence>
<keyword evidence="2" id="KW-1185">Reference proteome</keyword>
<protein>
    <submittedName>
        <fullName evidence="1">Uncharacterized protein</fullName>
    </submittedName>
</protein>
<dbReference type="AlphaFoldDB" id="A0A0C2BP65"/>
<organism evidence="1 2">
    <name type="scientific">Noviherbaspirillum autotrophicum</name>
    <dbReference type="NCBI Taxonomy" id="709839"/>
    <lineage>
        <taxon>Bacteria</taxon>
        <taxon>Pseudomonadati</taxon>
        <taxon>Pseudomonadota</taxon>
        <taxon>Betaproteobacteria</taxon>
        <taxon>Burkholderiales</taxon>
        <taxon>Oxalobacteraceae</taxon>
        <taxon>Noviherbaspirillum</taxon>
    </lineage>
</organism>
<evidence type="ECO:0000313" key="1">
    <source>
        <dbReference type="EMBL" id="KIF79831.1"/>
    </source>
</evidence>
<dbReference type="Proteomes" id="UP000031572">
    <property type="component" value="Unassembled WGS sequence"/>
</dbReference>
<dbReference type="RefSeq" id="WP_040038742.1">
    <property type="nucleotide sequence ID" value="NZ_JWJG01000028.1"/>
</dbReference>
<dbReference type="EMBL" id="JWJG01000028">
    <property type="protein sequence ID" value="KIF79831.1"/>
    <property type="molecule type" value="Genomic_DNA"/>
</dbReference>
<dbReference type="OrthoDB" id="8779602at2"/>
<name>A0A0C2BP65_9BURK</name>
<proteinExistence type="predicted"/>